<protein>
    <submittedName>
        <fullName evidence="1">Alanine-tRNA synthetase second additional domain-containing protein</fullName>
    </submittedName>
</protein>
<name>A0A9D0YW72_9FIRM</name>
<dbReference type="EMBL" id="DVFI01000037">
    <property type="protein sequence ID" value="HIQ62506.1"/>
    <property type="molecule type" value="Genomic_DNA"/>
</dbReference>
<dbReference type="AlphaFoldDB" id="A0A9D0YW72"/>
<dbReference type="GO" id="GO:0000166">
    <property type="term" value="F:nucleotide binding"/>
    <property type="evidence" value="ECO:0007669"/>
    <property type="project" value="InterPro"/>
</dbReference>
<evidence type="ECO:0000313" key="1">
    <source>
        <dbReference type="EMBL" id="HIQ62506.1"/>
    </source>
</evidence>
<reference evidence="1" key="2">
    <citation type="journal article" date="2021" name="PeerJ">
        <title>Extensive microbial diversity within the chicken gut microbiome revealed by metagenomics and culture.</title>
        <authorList>
            <person name="Gilroy R."/>
            <person name="Ravi A."/>
            <person name="Getino M."/>
            <person name="Pursley I."/>
            <person name="Horton D.L."/>
            <person name="Alikhan N.F."/>
            <person name="Baker D."/>
            <person name="Gharbi K."/>
            <person name="Hall N."/>
            <person name="Watson M."/>
            <person name="Adriaenssens E.M."/>
            <person name="Foster-Nyarko E."/>
            <person name="Jarju S."/>
            <person name="Secka A."/>
            <person name="Antonio M."/>
            <person name="Oren A."/>
            <person name="Chaudhuri R.R."/>
            <person name="La Ragione R."/>
            <person name="Hildebrand F."/>
            <person name="Pallen M.J."/>
        </authorList>
    </citation>
    <scope>NUCLEOTIDE SEQUENCE</scope>
    <source>
        <strain evidence="1">ChiHile30-977</strain>
    </source>
</reference>
<evidence type="ECO:0000313" key="2">
    <source>
        <dbReference type="Proteomes" id="UP000886819"/>
    </source>
</evidence>
<dbReference type="Proteomes" id="UP000886819">
    <property type="component" value="Unassembled WGS sequence"/>
</dbReference>
<reference evidence="1" key="1">
    <citation type="submission" date="2020-10" db="EMBL/GenBank/DDBJ databases">
        <authorList>
            <person name="Gilroy R."/>
        </authorList>
    </citation>
    <scope>NUCLEOTIDE SEQUENCE</scope>
    <source>
        <strain evidence="1">ChiHile30-977</strain>
    </source>
</reference>
<dbReference type="SUPFAM" id="SSF55186">
    <property type="entry name" value="ThrRS/AlaRS common domain"/>
    <property type="match status" value="1"/>
</dbReference>
<gene>
    <name evidence="1" type="ORF">IAA66_02830</name>
</gene>
<organism evidence="1 2">
    <name type="scientific">Candidatus Avichristensenella intestinipullorum</name>
    <dbReference type="NCBI Taxonomy" id="2840693"/>
    <lineage>
        <taxon>Bacteria</taxon>
        <taxon>Bacillati</taxon>
        <taxon>Bacillota</taxon>
        <taxon>Clostridia</taxon>
        <taxon>Candidatus Avichristensenella</taxon>
    </lineage>
</organism>
<proteinExistence type="predicted"/>
<comment type="caution">
    <text evidence="1">The sequence shown here is derived from an EMBL/GenBank/DDBJ whole genome shotgun (WGS) entry which is preliminary data.</text>
</comment>
<accession>A0A9D0YW72</accession>
<sequence length="307" mass="35092">MPQRHFSLDDHCLYSVYFAPRGAVRMTVMGMQIAQRHLSAFDRLIGVVGDAGSGKSILMRGMFPGLELSNDDNGVNVRPLPILDLDGGGFYQPHTYHIDMRFEMAFTQVHVLADAVKEAIHRGRRVVVEHFELLYPHLDMNAELLIGVGEDIIVTRPTLFGPEPQDIADIAFKSIKYRRMAHTAEDLVERYLWDPYHGEYTHSDVHHGFVLEFDQCPDVDLDLLEAWVLDHIAQNLPVCYVDDEHIRFGEKLHHCTGPRMHVTSTGQIENFRVLKEFRFDPIRAKFLLVGLVGEPTGNLRDLNQIRL</sequence>
<dbReference type="InterPro" id="IPR018163">
    <property type="entry name" value="Thr/Ala-tRNA-synth_IIc_edit"/>
</dbReference>